<reference evidence="2" key="1">
    <citation type="submission" date="2016-11" db="UniProtKB">
        <authorList>
            <consortium name="WormBaseParasite"/>
        </authorList>
    </citation>
    <scope>IDENTIFICATION</scope>
</reference>
<keyword evidence="1" id="KW-1185">Reference proteome</keyword>
<proteinExistence type="predicted"/>
<name>A0A1I7XUV1_HETBA</name>
<evidence type="ECO:0000313" key="2">
    <source>
        <dbReference type="WBParaSite" id="Hba_21600"/>
    </source>
</evidence>
<dbReference type="Proteomes" id="UP000095283">
    <property type="component" value="Unplaced"/>
</dbReference>
<organism evidence="1 2">
    <name type="scientific">Heterorhabditis bacteriophora</name>
    <name type="common">Entomopathogenic nematode worm</name>
    <dbReference type="NCBI Taxonomy" id="37862"/>
    <lineage>
        <taxon>Eukaryota</taxon>
        <taxon>Metazoa</taxon>
        <taxon>Ecdysozoa</taxon>
        <taxon>Nematoda</taxon>
        <taxon>Chromadorea</taxon>
        <taxon>Rhabditida</taxon>
        <taxon>Rhabditina</taxon>
        <taxon>Rhabditomorpha</taxon>
        <taxon>Strongyloidea</taxon>
        <taxon>Heterorhabditidae</taxon>
        <taxon>Heterorhabditis</taxon>
    </lineage>
</organism>
<accession>A0A1I7XUV1</accession>
<evidence type="ECO:0000313" key="1">
    <source>
        <dbReference type="Proteomes" id="UP000095283"/>
    </source>
</evidence>
<dbReference type="AlphaFoldDB" id="A0A1I7XUV1"/>
<protein>
    <submittedName>
        <fullName evidence="2">IDEAL domain-containing protein</fullName>
    </submittedName>
</protein>
<dbReference type="WBParaSite" id="Hba_21600">
    <property type="protein sequence ID" value="Hba_21600"/>
    <property type="gene ID" value="Hba_21600"/>
</dbReference>
<sequence>MEKDQFFSMTMSDRMSHKYAEIKRTVLRDFTFLSLLSRSLSDRLSLFKHFDNLQENLFNTQAAAKNAFEELIGFRTSEL</sequence>